<dbReference type="InterPro" id="IPR049709">
    <property type="entry name" value="IniB-like_N"/>
</dbReference>
<feature type="compositionally biased region" description="Low complexity" evidence="1">
    <location>
        <begin position="345"/>
        <end position="354"/>
    </location>
</feature>
<sequence>MQNADQTLHDFVLTLLTDATARSGFAEDPAAALAGAGLSDVTAQDVQEVVPLVLDYAQLPAQVPGMDSLDGAELPAGGAADAIEQLRAVAEAAGAPDVGSFTLSGEGSADGFTGVGGVRSETFEAGADADLTGSLSGVAGGVSGGTGEAGAFQAGAAAGPDGLTADGEFGNAQVFGTGYLAAGTGGVAAGFEVAGTGFSVEGGGAGTTEEFAVGGATMSPLGDYGFESAGEFGELGDIDLDTEALGRGGEAAGGTVATYVSSGGQAFADGVSTGAETVSGQLEDAGAGEAADAVRTGADAVSGQVSSATAEVPQPDDLTGRLEDLPAAEVPDTGALPELPELPELPDLAGALPGELPELPVANPLPEMDLPASDPAAATEKVTDTVTDTVGDSPLGQVTQNSAAADLPNPSGVVDDLSLGG</sequence>
<gene>
    <name evidence="2" type="ORF">FB471_4119</name>
</gene>
<feature type="region of interest" description="Disordered" evidence="1">
    <location>
        <begin position="331"/>
        <end position="421"/>
    </location>
</feature>
<keyword evidence="3" id="KW-1185">Reference proteome</keyword>
<evidence type="ECO:0000313" key="2">
    <source>
        <dbReference type="EMBL" id="TQJ04332.1"/>
    </source>
</evidence>
<reference evidence="2 3" key="1">
    <citation type="submission" date="2019-06" db="EMBL/GenBank/DDBJ databases">
        <title>Sequencing the genomes of 1000 actinobacteria strains.</title>
        <authorList>
            <person name="Klenk H.-P."/>
        </authorList>
    </citation>
    <scope>NUCLEOTIDE SEQUENCE [LARGE SCALE GENOMIC DNA]</scope>
    <source>
        <strain evidence="2 3">DSM 45679</strain>
    </source>
</reference>
<evidence type="ECO:0000256" key="1">
    <source>
        <dbReference type="SAM" id="MobiDB-lite"/>
    </source>
</evidence>
<dbReference type="NCBIfam" id="NF038175">
    <property type="entry name" value="IniB_NTERM"/>
    <property type="match status" value="1"/>
</dbReference>
<organism evidence="2 3">
    <name type="scientific">Amycolatopsis cihanbeyliensis</name>
    <dbReference type="NCBI Taxonomy" id="1128664"/>
    <lineage>
        <taxon>Bacteria</taxon>
        <taxon>Bacillati</taxon>
        <taxon>Actinomycetota</taxon>
        <taxon>Actinomycetes</taxon>
        <taxon>Pseudonocardiales</taxon>
        <taxon>Pseudonocardiaceae</taxon>
        <taxon>Amycolatopsis</taxon>
    </lineage>
</organism>
<dbReference type="RefSeq" id="WP_142000021.1">
    <property type="nucleotide sequence ID" value="NZ_VFML01000001.1"/>
</dbReference>
<feature type="compositionally biased region" description="Low complexity" evidence="1">
    <location>
        <begin position="376"/>
        <end position="392"/>
    </location>
</feature>
<dbReference type="OrthoDB" id="3403955at2"/>
<proteinExistence type="predicted"/>
<dbReference type="EMBL" id="VFML01000001">
    <property type="protein sequence ID" value="TQJ04332.1"/>
    <property type="molecule type" value="Genomic_DNA"/>
</dbReference>
<accession>A0A542DMK9</accession>
<dbReference type="Proteomes" id="UP000320876">
    <property type="component" value="Unassembled WGS sequence"/>
</dbReference>
<feature type="region of interest" description="Disordered" evidence="1">
    <location>
        <begin position="302"/>
        <end position="321"/>
    </location>
</feature>
<dbReference type="AlphaFoldDB" id="A0A542DMK9"/>
<protein>
    <submittedName>
        <fullName evidence="2">Uncharacterized protein</fullName>
    </submittedName>
</protein>
<evidence type="ECO:0000313" key="3">
    <source>
        <dbReference type="Proteomes" id="UP000320876"/>
    </source>
</evidence>
<comment type="caution">
    <text evidence="2">The sequence shown here is derived from an EMBL/GenBank/DDBJ whole genome shotgun (WGS) entry which is preliminary data.</text>
</comment>
<name>A0A542DMK9_AMYCI</name>